<sequence length="145" mass="16600">MWRDPGTPADSYYQVREECSDVPQSKFRIKAGKTLSARKWNSAFSPEGRLDIGKILGRIHRGGVHPSIRGEVWEFLLGCFDPNSTFDEREQIRQRRRLKYARLKEECHQMFSLIGSGSFVTAPVITEDGQPTQDPLVLNQIRGYS</sequence>
<gene>
    <name evidence="1" type="ORF">M569_11302</name>
</gene>
<dbReference type="OrthoDB" id="10264062at2759"/>
<keyword evidence="2" id="KW-1185">Reference proteome</keyword>
<organism evidence="1 2">
    <name type="scientific">Genlisea aurea</name>
    <dbReference type="NCBI Taxonomy" id="192259"/>
    <lineage>
        <taxon>Eukaryota</taxon>
        <taxon>Viridiplantae</taxon>
        <taxon>Streptophyta</taxon>
        <taxon>Embryophyta</taxon>
        <taxon>Tracheophyta</taxon>
        <taxon>Spermatophyta</taxon>
        <taxon>Magnoliopsida</taxon>
        <taxon>eudicotyledons</taxon>
        <taxon>Gunneridae</taxon>
        <taxon>Pentapetalae</taxon>
        <taxon>asterids</taxon>
        <taxon>lamiids</taxon>
        <taxon>Lamiales</taxon>
        <taxon>Lentibulariaceae</taxon>
        <taxon>Genlisea</taxon>
    </lineage>
</organism>
<dbReference type="AlphaFoldDB" id="S8DKW1"/>
<dbReference type="SUPFAM" id="SSF47923">
    <property type="entry name" value="Ypt/Rab-GAP domain of gyp1p"/>
    <property type="match status" value="1"/>
</dbReference>
<reference evidence="1 2" key="1">
    <citation type="journal article" date="2013" name="BMC Genomics">
        <title>The miniature genome of a carnivorous plant Genlisea aurea contains a low number of genes and short non-coding sequences.</title>
        <authorList>
            <person name="Leushkin E.V."/>
            <person name="Sutormin R.A."/>
            <person name="Nabieva E.R."/>
            <person name="Penin A.A."/>
            <person name="Kondrashov A.S."/>
            <person name="Logacheva M.D."/>
        </authorList>
    </citation>
    <scope>NUCLEOTIDE SEQUENCE [LARGE SCALE GENOMIC DNA]</scope>
</reference>
<protein>
    <recommendedName>
        <fullName evidence="3">Rab-GAP TBC domain-containing protein</fullName>
    </recommendedName>
</protein>
<name>S8DKW1_9LAMI</name>
<dbReference type="Proteomes" id="UP000015453">
    <property type="component" value="Unassembled WGS sequence"/>
</dbReference>
<evidence type="ECO:0008006" key="3">
    <source>
        <dbReference type="Google" id="ProtNLM"/>
    </source>
</evidence>
<dbReference type="EMBL" id="AUSU01005454">
    <property type="protein sequence ID" value="EPS63483.1"/>
    <property type="molecule type" value="Genomic_DNA"/>
</dbReference>
<feature type="non-terminal residue" evidence="1">
    <location>
        <position position="145"/>
    </location>
</feature>
<accession>S8DKW1</accession>
<evidence type="ECO:0000313" key="1">
    <source>
        <dbReference type="EMBL" id="EPS63483.1"/>
    </source>
</evidence>
<dbReference type="InterPro" id="IPR035969">
    <property type="entry name" value="Rab-GAP_TBC_sf"/>
</dbReference>
<evidence type="ECO:0000313" key="2">
    <source>
        <dbReference type="Proteomes" id="UP000015453"/>
    </source>
</evidence>
<proteinExistence type="predicted"/>
<comment type="caution">
    <text evidence="1">The sequence shown here is derived from an EMBL/GenBank/DDBJ whole genome shotgun (WGS) entry which is preliminary data.</text>
</comment>